<dbReference type="EMBL" id="LR216287">
    <property type="protein sequence ID" value="VFJ13679.1"/>
    <property type="molecule type" value="Genomic_DNA"/>
</dbReference>
<accession>A0A484I7G1</accession>
<dbReference type="OrthoDB" id="12047at2157"/>
<feature type="compositionally biased region" description="Low complexity" evidence="1">
    <location>
        <begin position="76"/>
        <end position="91"/>
    </location>
</feature>
<dbReference type="AlphaFoldDB" id="A0A484I7G1"/>
<dbReference type="Proteomes" id="UP000294299">
    <property type="component" value="Chromosome NFRAN"/>
</dbReference>
<proteinExistence type="predicted"/>
<keyword evidence="3" id="KW-1185">Reference proteome</keyword>
<gene>
    <name evidence="2" type="ORF">NFRAN_1357</name>
</gene>
<reference evidence="2 3" key="1">
    <citation type="submission" date="2019-02" db="EMBL/GenBank/DDBJ databases">
        <authorList>
            <person name="Lehtovirta-Morley E L."/>
        </authorList>
    </citation>
    <scope>NUCLEOTIDE SEQUENCE [LARGE SCALE GENOMIC DNA]</scope>
    <source>
        <strain evidence="2">NFRAN1</strain>
    </source>
</reference>
<name>A0A484I7G1_9ARCH</name>
<sequence length="269" mass="28397">MMKKSTSTKVSFFVVFVLVSAIFSVNGNVYAQNESLSEALNVTEVPLDNSTNVTQTTVPVEEELLPTTTDGLVTDDSSAAANETETAENVTDTVPVEEELLPTTTDGLVTTNVTSAEPRDEATGGEEEHTEHAAGEGTVTRDSLTVLLEDQSLPEGSFIHLYDSTPYKIMNGHVALKVPCGEDNATAVDVLIGQAPNLAPAELEYVAPLSAPGELCLYHADIASDDTNTITDIAIANNSTDEIDFPATSTVVLGVNEISSLGDDHSHAE</sequence>
<feature type="compositionally biased region" description="Basic and acidic residues" evidence="1">
    <location>
        <begin position="117"/>
        <end position="134"/>
    </location>
</feature>
<feature type="region of interest" description="Disordered" evidence="1">
    <location>
        <begin position="69"/>
        <end position="91"/>
    </location>
</feature>
<evidence type="ECO:0000256" key="1">
    <source>
        <dbReference type="SAM" id="MobiDB-lite"/>
    </source>
</evidence>
<dbReference type="KEGG" id="nfn:NFRAN_1357"/>
<dbReference type="GeneID" id="39420720"/>
<protein>
    <submittedName>
        <fullName evidence="2">Uncharacterized protein</fullName>
    </submittedName>
</protein>
<dbReference type="RefSeq" id="WP_134483652.1">
    <property type="nucleotide sequence ID" value="NZ_LR216287.1"/>
</dbReference>
<organism evidence="2 3">
    <name type="scientific">Candidatus Nitrosocosmicus franklandianus</name>
    <dbReference type="NCBI Taxonomy" id="1798806"/>
    <lineage>
        <taxon>Archaea</taxon>
        <taxon>Nitrososphaerota</taxon>
        <taxon>Nitrososphaeria</taxon>
        <taxon>Nitrososphaerales</taxon>
        <taxon>Nitrososphaeraceae</taxon>
        <taxon>Candidatus Nitrosocosmicus</taxon>
    </lineage>
</organism>
<feature type="region of interest" description="Disordered" evidence="1">
    <location>
        <begin position="116"/>
        <end position="141"/>
    </location>
</feature>
<evidence type="ECO:0000313" key="2">
    <source>
        <dbReference type="EMBL" id="VFJ13679.1"/>
    </source>
</evidence>
<evidence type="ECO:0000313" key="3">
    <source>
        <dbReference type="Proteomes" id="UP000294299"/>
    </source>
</evidence>